<protein>
    <submittedName>
        <fullName evidence="2">NUDIX domain-containing protein</fullName>
    </submittedName>
</protein>
<accession>A0A8T3YNK2</accession>
<name>A0A8T3YNK2_9ARCH</name>
<evidence type="ECO:0000313" key="2">
    <source>
        <dbReference type="EMBL" id="MBI4210836.1"/>
    </source>
</evidence>
<gene>
    <name evidence="2" type="ORF">HY544_05005</name>
</gene>
<dbReference type="AlphaFoldDB" id="A0A8T3YNK2"/>
<dbReference type="SUPFAM" id="SSF55811">
    <property type="entry name" value="Nudix"/>
    <property type="match status" value="1"/>
</dbReference>
<dbReference type="PROSITE" id="PS51462">
    <property type="entry name" value="NUDIX"/>
    <property type="match status" value="1"/>
</dbReference>
<dbReference type="PANTHER" id="PTHR10885:SF20">
    <property type="entry name" value="NUDIX HYDROLASE DOMAIN-CONTAINING PROTEIN"/>
    <property type="match status" value="1"/>
</dbReference>
<proteinExistence type="predicted"/>
<feature type="domain" description="Nudix hydrolase" evidence="1">
    <location>
        <begin position="47"/>
        <end position="205"/>
    </location>
</feature>
<dbReference type="PANTHER" id="PTHR10885">
    <property type="entry name" value="ISOPENTENYL-DIPHOSPHATE DELTA-ISOMERASE"/>
    <property type="match status" value="1"/>
</dbReference>
<comment type="caution">
    <text evidence="2">The sequence shown here is derived from an EMBL/GenBank/DDBJ whole genome shotgun (WGS) entry which is preliminary data.</text>
</comment>
<organism evidence="2 3">
    <name type="scientific">Candidatus Iainarchaeum sp</name>
    <dbReference type="NCBI Taxonomy" id="3101447"/>
    <lineage>
        <taxon>Archaea</taxon>
        <taxon>Candidatus Iainarchaeota</taxon>
        <taxon>Candidatus Iainarchaeia</taxon>
        <taxon>Candidatus Iainarchaeales</taxon>
        <taxon>Candidatus Iainarchaeaceae</taxon>
        <taxon>Candidatus Iainarchaeum</taxon>
    </lineage>
</organism>
<evidence type="ECO:0000259" key="1">
    <source>
        <dbReference type="PROSITE" id="PS51462"/>
    </source>
</evidence>
<dbReference type="Pfam" id="PF00293">
    <property type="entry name" value="NUDIX"/>
    <property type="match status" value="1"/>
</dbReference>
<dbReference type="Gene3D" id="3.90.79.10">
    <property type="entry name" value="Nucleoside Triphosphate Pyrophosphohydrolase"/>
    <property type="match status" value="1"/>
</dbReference>
<evidence type="ECO:0000313" key="3">
    <source>
        <dbReference type="Proteomes" id="UP000732298"/>
    </source>
</evidence>
<dbReference type="GO" id="GO:0005737">
    <property type="term" value="C:cytoplasm"/>
    <property type="evidence" value="ECO:0007669"/>
    <property type="project" value="TreeGrafter"/>
</dbReference>
<dbReference type="EMBL" id="JACQPB010000044">
    <property type="protein sequence ID" value="MBI4210836.1"/>
    <property type="molecule type" value="Genomic_DNA"/>
</dbReference>
<dbReference type="InterPro" id="IPR000086">
    <property type="entry name" value="NUDIX_hydrolase_dom"/>
</dbReference>
<dbReference type="GO" id="GO:0009240">
    <property type="term" value="P:isopentenyl diphosphate biosynthetic process"/>
    <property type="evidence" value="ECO:0007669"/>
    <property type="project" value="TreeGrafter"/>
</dbReference>
<dbReference type="GO" id="GO:0004452">
    <property type="term" value="F:isopentenyl-diphosphate delta-isomerase activity"/>
    <property type="evidence" value="ECO:0007669"/>
    <property type="project" value="TreeGrafter"/>
</dbReference>
<sequence length="226" mass="25873">MQARNTKSESEKLQYYNLKGELAGVEEKKKLHQKMREEYRKTGKVSIKHRHVRVLLMTTSGKVMLQQRSKWKSDNPGLWDKTIGGHVGLGDDYDVAVLKECAEELGIPATIVNKDRFEKTVQTANTSIIAILRILEVDENYVSNRISSDGSPWVEPNITAFYFGYYDGPVWFIDSESSGIQLFTVQELNDALKKKPEEFSEDIKYIVKKWGKLVKPLEKIGKTLND</sequence>
<dbReference type="Proteomes" id="UP000732298">
    <property type="component" value="Unassembled WGS sequence"/>
</dbReference>
<reference evidence="2" key="1">
    <citation type="submission" date="2020-07" db="EMBL/GenBank/DDBJ databases">
        <title>Huge and variable diversity of episymbiotic CPR bacteria and DPANN archaea in groundwater ecosystems.</title>
        <authorList>
            <person name="He C.Y."/>
            <person name="Keren R."/>
            <person name="Whittaker M."/>
            <person name="Farag I.F."/>
            <person name="Doudna J."/>
            <person name="Cate J.H.D."/>
            <person name="Banfield J.F."/>
        </authorList>
    </citation>
    <scope>NUCLEOTIDE SEQUENCE</scope>
    <source>
        <strain evidence="2">NC_groundwater_1296_Ag_S-0.2um_52_80</strain>
    </source>
</reference>
<dbReference type="InterPro" id="IPR015797">
    <property type="entry name" value="NUDIX_hydrolase-like_dom_sf"/>
</dbReference>